<protein>
    <submittedName>
        <fullName evidence="1">Uncharacterized protein</fullName>
    </submittedName>
</protein>
<proteinExistence type="predicted"/>
<organism evidence="1 2">
    <name type="scientific">Mesorhizobium plurifarium</name>
    <dbReference type="NCBI Taxonomy" id="69974"/>
    <lineage>
        <taxon>Bacteria</taxon>
        <taxon>Pseudomonadati</taxon>
        <taxon>Pseudomonadota</taxon>
        <taxon>Alphaproteobacteria</taxon>
        <taxon>Hyphomicrobiales</taxon>
        <taxon>Phyllobacteriaceae</taxon>
        <taxon>Mesorhizobium</taxon>
    </lineage>
</organism>
<sequence>MCRSSGWGNSSCDRRFAPDLYERANEPLGTSTAVSGYFKRRSYSEWVPIQNQIMSSWSRTATAR</sequence>
<name>A0A090FP46_MESPL</name>
<accession>A0A090FP46</accession>
<reference evidence="2" key="1">
    <citation type="submission" date="2014-08" db="EMBL/GenBank/DDBJ databases">
        <authorList>
            <person name="Moulin L."/>
        </authorList>
    </citation>
    <scope>NUCLEOTIDE SEQUENCE [LARGE SCALE GENOMIC DNA]</scope>
</reference>
<keyword evidence="2" id="KW-1185">Reference proteome</keyword>
<dbReference type="EMBL" id="CCMZ01000027">
    <property type="protein sequence ID" value="CDX20713.1"/>
    <property type="molecule type" value="Genomic_DNA"/>
</dbReference>
<evidence type="ECO:0000313" key="1">
    <source>
        <dbReference type="EMBL" id="CDX20713.1"/>
    </source>
</evidence>
<dbReference type="STRING" id="69974.MPLDJ20_60137"/>
<dbReference type="AlphaFoldDB" id="A0A090FP46"/>
<gene>
    <name evidence="1" type="ORF">MPL3356_330020</name>
</gene>
<evidence type="ECO:0000313" key="2">
    <source>
        <dbReference type="Proteomes" id="UP000045285"/>
    </source>
</evidence>
<dbReference type="Proteomes" id="UP000045285">
    <property type="component" value="Unassembled WGS sequence"/>
</dbReference>